<reference evidence="2" key="1">
    <citation type="submission" date="2021-01" db="EMBL/GenBank/DDBJ databases">
        <title>Genomic Encyclopedia of Type Strains, Phase IV (KMG-IV): sequencing the most valuable type-strain genomes for metagenomic binning, comparative biology and taxonomic classification.</title>
        <authorList>
            <person name="Goeker M."/>
        </authorList>
    </citation>
    <scope>NUCLEOTIDE SEQUENCE</scope>
    <source>
        <strain evidence="2">DSM 21943</strain>
    </source>
</reference>
<dbReference type="PANTHER" id="PTHR41271">
    <property type="entry name" value="DUF402 DOMAIN-CONTAINING PROTEIN"/>
    <property type="match status" value="1"/>
</dbReference>
<dbReference type="Pfam" id="PF04167">
    <property type="entry name" value="DUF402"/>
    <property type="match status" value="1"/>
</dbReference>
<feature type="domain" description="DUF402" evidence="1">
    <location>
        <begin position="54"/>
        <end position="122"/>
    </location>
</feature>
<evidence type="ECO:0000313" key="3">
    <source>
        <dbReference type="Proteomes" id="UP001179280"/>
    </source>
</evidence>
<keyword evidence="3" id="KW-1185">Reference proteome</keyword>
<dbReference type="SUPFAM" id="SSF159234">
    <property type="entry name" value="FomD-like"/>
    <property type="match status" value="1"/>
</dbReference>
<evidence type="ECO:0000259" key="1">
    <source>
        <dbReference type="Pfam" id="PF04167"/>
    </source>
</evidence>
<dbReference type="PANTHER" id="PTHR41271:SF1">
    <property type="entry name" value="DUF402 DOMAIN-CONTAINING PROTEIN"/>
    <property type="match status" value="1"/>
</dbReference>
<organism evidence="2 3">
    <name type="scientific">Shouchella xiaoxiensis</name>
    <dbReference type="NCBI Taxonomy" id="766895"/>
    <lineage>
        <taxon>Bacteria</taxon>
        <taxon>Bacillati</taxon>
        <taxon>Bacillota</taxon>
        <taxon>Bacilli</taxon>
        <taxon>Bacillales</taxon>
        <taxon>Bacillaceae</taxon>
        <taxon>Shouchella</taxon>
    </lineage>
</organism>
<protein>
    <submittedName>
        <fullName evidence="2">Protein associated with RNAse G/E</fullName>
    </submittedName>
</protein>
<name>A0ABS2SUQ0_9BACI</name>
<dbReference type="Proteomes" id="UP001179280">
    <property type="component" value="Unassembled WGS sequence"/>
</dbReference>
<dbReference type="RefSeq" id="WP_204466545.1">
    <property type="nucleotide sequence ID" value="NZ_JAFBCV010000007.1"/>
</dbReference>
<sequence length="171" mass="20298">MEKIIERKHTYWGDIVDHSCKLLRQTTDFTVLFHEIKDSFEIKTNGATFYVPIGTYTTAYYWKNRFYNVYIWRNQTGQYLGSYVNFVSRTTFTTHTVEFCDLIIDLLILPDLSYSILDMEELPLPLNQIENGVVKKEMDAFIQLLDLFMTDLLREVNNDFPHTMMKEYLSS</sequence>
<accession>A0ABS2SUQ0</accession>
<dbReference type="InterPro" id="IPR035930">
    <property type="entry name" value="FomD-like_sf"/>
</dbReference>
<evidence type="ECO:0000313" key="2">
    <source>
        <dbReference type="EMBL" id="MBM7839260.1"/>
    </source>
</evidence>
<proteinExistence type="predicted"/>
<comment type="caution">
    <text evidence="2">The sequence shown here is derived from an EMBL/GenBank/DDBJ whole genome shotgun (WGS) entry which is preliminary data.</text>
</comment>
<dbReference type="EMBL" id="JAFBCV010000007">
    <property type="protein sequence ID" value="MBM7839260.1"/>
    <property type="molecule type" value="Genomic_DNA"/>
</dbReference>
<dbReference type="InterPro" id="IPR007295">
    <property type="entry name" value="DUF402"/>
</dbReference>
<dbReference type="Gene3D" id="2.40.380.10">
    <property type="entry name" value="FomD-like"/>
    <property type="match status" value="1"/>
</dbReference>
<gene>
    <name evidence="2" type="ORF">JOC54_002531</name>
</gene>